<sequence>MSETLTCDVAVIGAGTAGLAAWRAANGLGKRAVIVERGPGGTTCARVGCMPSKLMLAAAKAAEHARRTGMFGVRTGSVEVDGVAVLARMRAERDRFVASAMEGWFAIPEAQRIDGAARFVGPTALEVEGGPRIEAGAVVIATGGRPAVPPVLDPVRSLVRTYEDLFEIPTLPRRVAVLGAGPLGLEQAQAFRWLGAEVTVIDDGATVAKLEDPDVARVARDIFAGMVDLRLEQELEAAKMAEGAARLRWAGGEGTFDLVISASGIRPELKPLNLEAAGLKLDEHGTPEFDPVTRRCGDSAVFMAGDAAADRPVLHEASRTGESAGAVAVGGAPLARLPELAMTFTEPEVVLVGCGYGALPEGHRIGRADFGDNGRVTIDGGRDAGGLLSVYADREGRLLGGAIVGPGAEHVGHLLCLAVAQGMSAGRLADQAFYHPCVEEVLRAACRDLLAGN</sequence>
<dbReference type="SUPFAM" id="SSF55424">
    <property type="entry name" value="FAD/NAD-linked reductases, dimerisation (C-terminal) domain"/>
    <property type="match status" value="1"/>
</dbReference>
<dbReference type="Gene3D" id="3.50.50.60">
    <property type="entry name" value="FAD/NAD(P)-binding domain"/>
    <property type="match status" value="2"/>
</dbReference>
<feature type="domain" description="FAD/NAD(P)-binding" evidence="5">
    <location>
        <begin position="8"/>
        <end position="316"/>
    </location>
</feature>
<keyword evidence="3" id="KW-0274">FAD</keyword>
<name>A0A2A2SBM4_9SPHN</name>
<evidence type="ECO:0000256" key="1">
    <source>
        <dbReference type="ARBA" id="ARBA00001974"/>
    </source>
</evidence>
<dbReference type="PANTHER" id="PTHR43014:SF4">
    <property type="entry name" value="PYRIDINE NUCLEOTIDE-DISULFIDE OXIDOREDUCTASE RCLA-RELATED"/>
    <property type="match status" value="1"/>
</dbReference>
<dbReference type="NCBIfam" id="NF004939">
    <property type="entry name" value="PRK06292.1-1"/>
    <property type="match status" value="1"/>
</dbReference>
<keyword evidence="2" id="KW-0285">Flavoprotein</keyword>
<organism evidence="6 7">
    <name type="scientific">Sphingomonas lenta</name>
    <dbReference type="NCBI Taxonomy" id="1141887"/>
    <lineage>
        <taxon>Bacteria</taxon>
        <taxon>Pseudomonadati</taxon>
        <taxon>Pseudomonadota</taxon>
        <taxon>Alphaproteobacteria</taxon>
        <taxon>Sphingomonadales</taxon>
        <taxon>Sphingomonadaceae</taxon>
        <taxon>Sphingomonas</taxon>
    </lineage>
</organism>
<dbReference type="Pfam" id="PF02852">
    <property type="entry name" value="Pyr_redox_dim"/>
    <property type="match status" value="1"/>
</dbReference>
<accession>A0A2A2SBM4</accession>
<dbReference type="OrthoDB" id="7495837at2"/>
<dbReference type="PANTHER" id="PTHR43014">
    <property type="entry name" value="MERCURIC REDUCTASE"/>
    <property type="match status" value="1"/>
</dbReference>
<evidence type="ECO:0000313" key="6">
    <source>
        <dbReference type="EMBL" id="PAX06657.1"/>
    </source>
</evidence>
<evidence type="ECO:0000259" key="4">
    <source>
        <dbReference type="Pfam" id="PF02852"/>
    </source>
</evidence>
<dbReference type="GO" id="GO:0050660">
    <property type="term" value="F:flavin adenine dinucleotide binding"/>
    <property type="evidence" value="ECO:0007669"/>
    <property type="project" value="TreeGrafter"/>
</dbReference>
<reference evidence="7" key="1">
    <citation type="submission" date="2017-09" db="EMBL/GenBank/DDBJ databases">
        <authorList>
            <person name="Feng G."/>
            <person name="Zhu H."/>
        </authorList>
    </citation>
    <scope>NUCLEOTIDE SEQUENCE [LARGE SCALE GENOMIC DNA]</scope>
    <source>
        <strain evidence="7">1PNM-20</strain>
    </source>
</reference>
<dbReference type="Gene3D" id="3.30.390.30">
    <property type="match status" value="1"/>
</dbReference>
<comment type="caution">
    <text evidence="6">The sequence shown here is derived from an EMBL/GenBank/DDBJ whole genome shotgun (WGS) entry which is preliminary data.</text>
</comment>
<dbReference type="Pfam" id="PF07992">
    <property type="entry name" value="Pyr_redox_2"/>
    <property type="match status" value="1"/>
</dbReference>
<dbReference type="EMBL" id="NSLI01000005">
    <property type="protein sequence ID" value="PAX06657.1"/>
    <property type="molecule type" value="Genomic_DNA"/>
</dbReference>
<dbReference type="PRINTS" id="PR00368">
    <property type="entry name" value="FADPNR"/>
</dbReference>
<dbReference type="InterPro" id="IPR016156">
    <property type="entry name" value="FAD/NAD-linked_Rdtase_dimer_sf"/>
</dbReference>
<dbReference type="PRINTS" id="PR00411">
    <property type="entry name" value="PNDRDTASEI"/>
</dbReference>
<comment type="cofactor">
    <cofactor evidence="1">
        <name>FAD</name>
        <dbReference type="ChEBI" id="CHEBI:57692"/>
    </cofactor>
</comment>
<evidence type="ECO:0000256" key="2">
    <source>
        <dbReference type="ARBA" id="ARBA00022630"/>
    </source>
</evidence>
<evidence type="ECO:0000313" key="7">
    <source>
        <dbReference type="Proteomes" id="UP000218151"/>
    </source>
</evidence>
<feature type="domain" description="Pyridine nucleotide-disulphide oxidoreductase dimerisation" evidence="4">
    <location>
        <begin position="342"/>
        <end position="445"/>
    </location>
</feature>
<dbReference type="AlphaFoldDB" id="A0A2A2SBM4"/>
<dbReference type="RefSeq" id="WP_095999402.1">
    <property type="nucleotide sequence ID" value="NZ_NSLI01000005.1"/>
</dbReference>
<evidence type="ECO:0000259" key="5">
    <source>
        <dbReference type="Pfam" id="PF07992"/>
    </source>
</evidence>
<proteinExistence type="predicted"/>
<dbReference type="InterPro" id="IPR036188">
    <property type="entry name" value="FAD/NAD-bd_sf"/>
</dbReference>
<dbReference type="SUPFAM" id="SSF51905">
    <property type="entry name" value="FAD/NAD(P)-binding domain"/>
    <property type="match status" value="2"/>
</dbReference>
<dbReference type="Proteomes" id="UP000218151">
    <property type="component" value="Unassembled WGS sequence"/>
</dbReference>
<dbReference type="GO" id="GO:0003955">
    <property type="term" value="F:NAD(P)H dehydrogenase (quinone) activity"/>
    <property type="evidence" value="ECO:0007669"/>
    <property type="project" value="TreeGrafter"/>
</dbReference>
<dbReference type="InterPro" id="IPR023753">
    <property type="entry name" value="FAD/NAD-binding_dom"/>
</dbReference>
<evidence type="ECO:0000256" key="3">
    <source>
        <dbReference type="ARBA" id="ARBA00022827"/>
    </source>
</evidence>
<keyword evidence="7" id="KW-1185">Reference proteome</keyword>
<gene>
    <name evidence="6" type="ORF">CKY28_16090</name>
</gene>
<dbReference type="InterPro" id="IPR004099">
    <property type="entry name" value="Pyr_nucl-diS_OxRdtase_dimer"/>
</dbReference>
<protein>
    <submittedName>
        <fullName evidence="6">Dihydrolipoyl dehydrogenase</fullName>
    </submittedName>
</protein>